<organism evidence="7 8">
    <name type="scientific">Vibrio aestuarianus</name>
    <dbReference type="NCBI Taxonomy" id="28171"/>
    <lineage>
        <taxon>Bacteria</taxon>
        <taxon>Pseudomonadati</taxon>
        <taxon>Pseudomonadota</taxon>
        <taxon>Gammaproteobacteria</taxon>
        <taxon>Vibrionales</taxon>
        <taxon>Vibrionaceae</taxon>
        <taxon>Vibrio</taxon>
    </lineage>
</organism>
<sequence length="114" mass="12726">MELINKNKIAHLAQEIGEENVPVLLQIFLGELSGYSHKLTDDTLSNKFEYLKEISHALKSSASSFGADRLCAKAVEIDAKAKEQLLFDEAQELAAMLSLIEETHRCYSNLMEPS</sequence>
<dbReference type="Proteomes" id="UP001140978">
    <property type="component" value="Unassembled WGS sequence"/>
</dbReference>
<dbReference type="RefSeq" id="WP_176312960.1">
    <property type="nucleotide sequence ID" value="NZ_JAKNAX010000010.1"/>
</dbReference>
<feature type="modified residue" description="Phosphohistidine" evidence="5">
    <location>
        <position position="56"/>
    </location>
</feature>
<protein>
    <recommendedName>
        <fullName evidence="2">Phosphorelay protein LuxU</fullName>
    </recommendedName>
</protein>
<evidence type="ECO:0000256" key="1">
    <source>
        <dbReference type="ARBA" id="ARBA00011245"/>
    </source>
</evidence>
<dbReference type="PROSITE" id="PS50894">
    <property type="entry name" value="HPT"/>
    <property type="match status" value="1"/>
</dbReference>
<evidence type="ECO:0000256" key="5">
    <source>
        <dbReference type="PROSITE-ProRule" id="PRU00110"/>
    </source>
</evidence>
<accession>A0A9X4F971</accession>
<feature type="domain" description="HPt" evidence="6">
    <location>
        <begin position="17"/>
        <end position="114"/>
    </location>
</feature>
<dbReference type="NCBIfam" id="NF041948">
    <property type="entry name" value="Phrelay_LuxU_Vib"/>
    <property type="match status" value="1"/>
</dbReference>
<comment type="caution">
    <text evidence="7">The sequence shown here is derived from an EMBL/GenBank/DDBJ whole genome shotgun (WGS) entry which is preliminary data.</text>
</comment>
<evidence type="ECO:0000313" key="8">
    <source>
        <dbReference type="Proteomes" id="UP001140978"/>
    </source>
</evidence>
<keyword evidence="3 5" id="KW-0597">Phosphoprotein</keyword>
<gene>
    <name evidence="7" type="ORF">L9X51_05365</name>
</gene>
<dbReference type="SUPFAM" id="SSF47226">
    <property type="entry name" value="Histidine-containing phosphotransfer domain, HPT domain"/>
    <property type="match status" value="1"/>
</dbReference>
<dbReference type="EMBL" id="JAKNAX010000010">
    <property type="protein sequence ID" value="MDE1345865.1"/>
    <property type="molecule type" value="Genomic_DNA"/>
</dbReference>
<comment type="subunit">
    <text evidence="1">Monomer.</text>
</comment>
<dbReference type="InterPro" id="IPR053403">
    <property type="entry name" value="QS_phosphorelay_intermediate"/>
</dbReference>
<dbReference type="AlphaFoldDB" id="A0A9X4F971"/>
<reference evidence="7" key="1">
    <citation type="submission" date="2022-02" db="EMBL/GenBank/DDBJ databases">
        <title>Emergence and expansion in Europe of a Vibrio aestuarianus clonal complex pathogenic for oysters.</title>
        <authorList>
            <person name="Mesnil A."/>
            <person name="Travers M.-A."/>
        </authorList>
    </citation>
    <scope>NUCLEOTIDE SEQUENCE</scope>
    <source>
        <strain evidence="7">19_064_15T1</strain>
    </source>
</reference>
<evidence type="ECO:0000259" key="6">
    <source>
        <dbReference type="PROSITE" id="PS50894"/>
    </source>
</evidence>
<evidence type="ECO:0000313" key="7">
    <source>
        <dbReference type="EMBL" id="MDE1345865.1"/>
    </source>
</evidence>
<evidence type="ECO:0000256" key="4">
    <source>
        <dbReference type="ARBA" id="ARBA00023012"/>
    </source>
</evidence>
<dbReference type="Gene3D" id="1.20.120.160">
    <property type="entry name" value="HPT domain"/>
    <property type="match status" value="1"/>
</dbReference>
<name>A0A9X4F971_9VIBR</name>
<evidence type="ECO:0000256" key="2">
    <source>
        <dbReference type="ARBA" id="ARBA00017260"/>
    </source>
</evidence>
<dbReference type="GO" id="GO:0004672">
    <property type="term" value="F:protein kinase activity"/>
    <property type="evidence" value="ECO:0007669"/>
    <property type="project" value="UniProtKB-ARBA"/>
</dbReference>
<proteinExistence type="predicted"/>
<dbReference type="InterPro" id="IPR036641">
    <property type="entry name" value="HPT_dom_sf"/>
</dbReference>
<keyword evidence="4" id="KW-0902">Two-component regulatory system</keyword>
<dbReference type="Pfam" id="PF01627">
    <property type="entry name" value="Hpt"/>
    <property type="match status" value="1"/>
</dbReference>
<evidence type="ECO:0000256" key="3">
    <source>
        <dbReference type="ARBA" id="ARBA00022553"/>
    </source>
</evidence>
<dbReference type="GO" id="GO:0000160">
    <property type="term" value="P:phosphorelay signal transduction system"/>
    <property type="evidence" value="ECO:0007669"/>
    <property type="project" value="UniProtKB-KW"/>
</dbReference>
<dbReference type="InterPro" id="IPR008207">
    <property type="entry name" value="Sig_transdc_His_kin_Hpt_dom"/>
</dbReference>